<dbReference type="RefSeq" id="WP_126128724.1">
    <property type="nucleotide sequence ID" value="NZ_CP034464.1"/>
</dbReference>
<dbReference type="InterPro" id="IPR016163">
    <property type="entry name" value="Ald_DH_C"/>
</dbReference>
<feature type="active site" evidence="3">
    <location>
        <position position="224"/>
    </location>
</feature>
<protein>
    <submittedName>
        <fullName evidence="6">Aldehyde dehydrogenase</fullName>
    </submittedName>
</protein>
<dbReference type="GO" id="GO:0009450">
    <property type="term" value="P:gamma-aminobutyric acid catabolic process"/>
    <property type="evidence" value="ECO:0007669"/>
    <property type="project" value="TreeGrafter"/>
</dbReference>
<evidence type="ECO:0000313" key="7">
    <source>
        <dbReference type="Proteomes" id="UP000275663"/>
    </source>
</evidence>
<dbReference type="InterPro" id="IPR016161">
    <property type="entry name" value="Ald_DH/histidinol_DH"/>
</dbReference>
<evidence type="ECO:0000256" key="1">
    <source>
        <dbReference type="ARBA" id="ARBA00009986"/>
    </source>
</evidence>
<dbReference type="PANTHER" id="PTHR43353:SF5">
    <property type="entry name" value="SUCCINATE-SEMIALDEHYDE DEHYDROGENASE, MITOCHONDRIAL"/>
    <property type="match status" value="1"/>
</dbReference>
<dbReference type="KEGG" id="upv:EJN92_15930"/>
<dbReference type="Gene3D" id="3.40.605.10">
    <property type="entry name" value="Aldehyde Dehydrogenase, Chain A, domain 1"/>
    <property type="match status" value="1"/>
</dbReference>
<dbReference type="InterPro" id="IPR050740">
    <property type="entry name" value="Aldehyde_DH_Superfamily"/>
</dbReference>
<dbReference type="GO" id="GO:0004777">
    <property type="term" value="F:succinate-semialdehyde dehydrogenase (NAD+) activity"/>
    <property type="evidence" value="ECO:0007669"/>
    <property type="project" value="TreeGrafter"/>
</dbReference>
<reference evidence="6 7" key="1">
    <citation type="journal article" date="2011" name="Int. J. Syst. Evol. Microbiol.">
        <title>Description of Undibacterium oligocarboniphilum sp. nov., isolated from purified water, and Undibacterium pigrum strain CCUG 49012 as the type strain of Undibacterium parvum sp. nov., and emended descriptions of the genus Undibacterium and the species Undibacterium pigrum.</title>
        <authorList>
            <person name="Eder W."/>
            <person name="Wanner G."/>
            <person name="Ludwig W."/>
            <person name="Busse H.J."/>
            <person name="Ziemke-Kageler F."/>
            <person name="Lang E."/>
        </authorList>
    </citation>
    <scope>NUCLEOTIDE SEQUENCE [LARGE SCALE GENOMIC DNA]</scope>
    <source>
        <strain evidence="6 7">DSM 23061</strain>
    </source>
</reference>
<evidence type="ECO:0000256" key="3">
    <source>
        <dbReference type="PROSITE-ProRule" id="PRU10007"/>
    </source>
</evidence>
<keyword evidence="7" id="KW-1185">Reference proteome</keyword>
<dbReference type="OrthoDB" id="6187633at2"/>
<sequence length="445" mass="47559">MSRLISYDPLTRSAIGDVALTEAAQLPELLRQARLAQTAWAVLTLAQRQQQLRLAYQCLIPLQDDLAKLISREMGKDLRRAGYEVGGTIHSAAYLTAEVGAALASELIGPDTQIQYRPLGVVALISPWNYPLAMANNLLIPALMAGNSVILKPSEETPLVAQKFVDALNTVLPAGLLQIAHGDEKIGQALVQADINMIAFTGSMAAGKHIMANAAAGLKRLVMELGGNDPMIVMADADVDAAARFAVASSFENAGQMCTSTERIYVDAGIARQFEERVLAYARQYRVGPWDQPGVNIGPVVNPRQHQHVLQQLQDARAKGAQFLLGSDDYVLPYIQPTVVTGLTREMQLEQEETFGPVVAISHFQHIQEAIQRANESDYGLGAVVFGGAGAPEVAQQLEAGMVGINQGVGGAGGAPWVGAKHSGYGFHGSAAGHRQFAQVRVLSQ</sequence>
<keyword evidence="2 4" id="KW-0560">Oxidoreductase</keyword>
<feature type="domain" description="Aldehyde dehydrogenase" evidence="5">
    <location>
        <begin position="6"/>
        <end position="441"/>
    </location>
</feature>
<dbReference type="Proteomes" id="UP000275663">
    <property type="component" value="Chromosome"/>
</dbReference>
<dbReference type="Pfam" id="PF00171">
    <property type="entry name" value="Aldedh"/>
    <property type="match status" value="1"/>
</dbReference>
<evidence type="ECO:0000313" key="6">
    <source>
        <dbReference type="EMBL" id="AZP13351.1"/>
    </source>
</evidence>
<dbReference type="PANTHER" id="PTHR43353">
    <property type="entry name" value="SUCCINATE-SEMIALDEHYDE DEHYDROGENASE, MITOCHONDRIAL"/>
    <property type="match status" value="1"/>
</dbReference>
<dbReference type="AlphaFoldDB" id="A0A3Q9BSB5"/>
<evidence type="ECO:0000259" key="5">
    <source>
        <dbReference type="Pfam" id="PF00171"/>
    </source>
</evidence>
<dbReference type="InterPro" id="IPR016162">
    <property type="entry name" value="Ald_DH_N"/>
</dbReference>
<dbReference type="EMBL" id="CP034464">
    <property type="protein sequence ID" value="AZP13351.1"/>
    <property type="molecule type" value="Genomic_DNA"/>
</dbReference>
<name>A0A3Q9BSB5_9BURK</name>
<dbReference type="SUPFAM" id="SSF53720">
    <property type="entry name" value="ALDH-like"/>
    <property type="match status" value="1"/>
</dbReference>
<dbReference type="InterPro" id="IPR029510">
    <property type="entry name" value="Ald_DH_CS_GLU"/>
</dbReference>
<comment type="similarity">
    <text evidence="1 4">Belongs to the aldehyde dehydrogenase family.</text>
</comment>
<dbReference type="CDD" id="cd07078">
    <property type="entry name" value="ALDH"/>
    <property type="match status" value="1"/>
</dbReference>
<accession>A0A3Q9BSB5</accession>
<evidence type="ECO:0000256" key="2">
    <source>
        <dbReference type="ARBA" id="ARBA00023002"/>
    </source>
</evidence>
<evidence type="ECO:0000256" key="4">
    <source>
        <dbReference type="RuleBase" id="RU003345"/>
    </source>
</evidence>
<proteinExistence type="inferred from homology"/>
<gene>
    <name evidence="6" type="ORF">EJN92_15930</name>
</gene>
<organism evidence="6 7">
    <name type="scientific">Undibacterium parvum</name>
    <dbReference type="NCBI Taxonomy" id="401471"/>
    <lineage>
        <taxon>Bacteria</taxon>
        <taxon>Pseudomonadati</taxon>
        <taxon>Pseudomonadota</taxon>
        <taxon>Betaproteobacteria</taxon>
        <taxon>Burkholderiales</taxon>
        <taxon>Oxalobacteraceae</taxon>
        <taxon>Undibacterium</taxon>
    </lineage>
</organism>
<dbReference type="Gene3D" id="3.40.309.10">
    <property type="entry name" value="Aldehyde Dehydrogenase, Chain A, domain 2"/>
    <property type="match status" value="1"/>
</dbReference>
<dbReference type="PROSITE" id="PS00687">
    <property type="entry name" value="ALDEHYDE_DEHYDR_GLU"/>
    <property type="match status" value="1"/>
</dbReference>
<dbReference type="InterPro" id="IPR015590">
    <property type="entry name" value="Aldehyde_DH_dom"/>
</dbReference>